<feature type="transmembrane region" description="Helical" evidence="5">
    <location>
        <begin position="100"/>
        <end position="121"/>
    </location>
</feature>
<keyword evidence="7" id="KW-1185">Reference proteome</keyword>
<name>A0A6I6ENG2_9CLOT</name>
<dbReference type="InterPro" id="IPR010540">
    <property type="entry name" value="CmpB_TMEM229"/>
</dbReference>
<evidence type="ECO:0000256" key="3">
    <source>
        <dbReference type="ARBA" id="ARBA00022989"/>
    </source>
</evidence>
<feature type="transmembrane region" description="Helical" evidence="5">
    <location>
        <begin position="66"/>
        <end position="88"/>
    </location>
</feature>
<accession>A0A6I6ENG2</accession>
<protein>
    <submittedName>
        <fullName evidence="6">Uncharacterized protein</fullName>
    </submittedName>
</protein>
<dbReference type="EMBL" id="CP046522">
    <property type="protein sequence ID" value="QGU93993.1"/>
    <property type="molecule type" value="Genomic_DNA"/>
</dbReference>
<comment type="subcellular location">
    <subcellularLocation>
        <location evidence="1">Membrane</location>
        <topology evidence="1">Multi-pass membrane protein</topology>
    </subcellularLocation>
</comment>
<evidence type="ECO:0000256" key="5">
    <source>
        <dbReference type="SAM" id="Phobius"/>
    </source>
</evidence>
<dbReference type="PANTHER" id="PTHR31746:SF2">
    <property type="entry name" value="TRANSMEMBRANE PROTEIN 229A"/>
    <property type="match status" value="1"/>
</dbReference>
<organism evidence="6 7">
    <name type="scientific">Clostridium bovifaecis</name>
    <dbReference type="NCBI Taxonomy" id="2184719"/>
    <lineage>
        <taxon>Bacteria</taxon>
        <taxon>Bacillati</taxon>
        <taxon>Bacillota</taxon>
        <taxon>Clostridia</taxon>
        <taxon>Eubacteriales</taxon>
        <taxon>Clostridiaceae</taxon>
        <taxon>Clostridium</taxon>
    </lineage>
</organism>
<keyword evidence="4 5" id="KW-0472">Membrane</keyword>
<evidence type="ECO:0000313" key="6">
    <source>
        <dbReference type="EMBL" id="QGU93993.1"/>
    </source>
</evidence>
<sequence>MEKRFVIYGLAGLCMEVVWNGFWSLMKGDINIVGQTSLWMFPIYGLAVLLELVHNSIRDLPTFVRGGVYTLLIFTIEFISGWIFRNIIGVSPWDYGEIPFAVYGLIRLDYAPAWFIAGLLFEKLHDQLISMKNRID</sequence>
<evidence type="ECO:0000313" key="7">
    <source>
        <dbReference type="Proteomes" id="UP000422764"/>
    </source>
</evidence>
<dbReference type="PANTHER" id="PTHR31746">
    <property type="entry name" value="TRANSMEMBRANE PROTEIN 229 FAMILY MEMBER"/>
    <property type="match status" value="1"/>
</dbReference>
<evidence type="ECO:0000256" key="4">
    <source>
        <dbReference type="ARBA" id="ARBA00023136"/>
    </source>
</evidence>
<evidence type="ECO:0000256" key="1">
    <source>
        <dbReference type="ARBA" id="ARBA00004141"/>
    </source>
</evidence>
<evidence type="ECO:0000256" key="2">
    <source>
        <dbReference type="ARBA" id="ARBA00022692"/>
    </source>
</evidence>
<dbReference type="GO" id="GO:0016020">
    <property type="term" value="C:membrane"/>
    <property type="evidence" value="ECO:0007669"/>
    <property type="project" value="UniProtKB-SubCell"/>
</dbReference>
<keyword evidence="2 5" id="KW-0812">Transmembrane</keyword>
<reference evidence="6 7" key="1">
    <citation type="submission" date="2019-12" db="EMBL/GenBank/DDBJ databases">
        <title>Genome sequenceing of Clostridium bovifaecis.</title>
        <authorList>
            <person name="Yao Y."/>
        </authorList>
    </citation>
    <scope>NUCLEOTIDE SEQUENCE [LARGE SCALE GENOMIC DNA]</scope>
    <source>
        <strain evidence="6 7">BXX</strain>
    </source>
</reference>
<proteinExistence type="predicted"/>
<dbReference type="Pfam" id="PF06541">
    <property type="entry name" value="ABC_trans_CmpB"/>
    <property type="match status" value="1"/>
</dbReference>
<dbReference type="Proteomes" id="UP000422764">
    <property type="component" value="Chromosome"/>
</dbReference>
<dbReference type="AlphaFoldDB" id="A0A6I6ENG2"/>
<feature type="transmembrane region" description="Helical" evidence="5">
    <location>
        <begin position="5"/>
        <end position="26"/>
    </location>
</feature>
<keyword evidence="3 5" id="KW-1133">Transmembrane helix</keyword>
<gene>
    <name evidence="6" type="ORF">GOM49_01560</name>
</gene>
<feature type="transmembrane region" description="Helical" evidence="5">
    <location>
        <begin position="32"/>
        <end position="54"/>
    </location>
</feature>